<gene>
    <name evidence="2" type="ORF">DMO24_20190</name>
    <name evidence="1" type="ORF">FHX36_002191</name>
</gene>
<protein>
    <submittedName>
        <fullName evidence="2">MmcQ/YjbR family DNA-binding protein</fullName>
    </submittedName>
</protein>
<evidence type="ECO:0000313" key="4">
    <source>
        <dbReference type="Proteomes" id="UP000580718"/>
    </source>
</evidence>
<keyword evidence="2" id="KW-0238">DNA-binding</keyword>
<sequence length="129" mass="14025">MATWDDVARLALALPEATEDPSHAATRSWRVRDKAFAWERPLRRADVAELGDAAPSGPVLAVRVPDIGARAALVADSPSVYFATAHFAGYPAVLVWLDEIGVDELAEVLDEAWACRAPRRLVAEHRAGR</sequence>
<dbReference type="Proteomes" id="UP000247602">
    <property type="component" value="Unassembled WGS sequence"/>
</dbReference>
<dbReference type="AlphaFoldDB" id="A0A323V474"/>
<accession>A0A323V474</accession>
<dbReference type="OrthoDB" id="954305at2"/>
<comment type="caution">
    <text evidence="2">The sequence shown here is derived from an EMBL/GenBank/DDBJ whole genome shotgun (WGS) entry which is preliminary data.</text>
</comment>
<evidence type="ECO:0000313" key="3">
    <source>
        <dbReference type="Proteomes" id="UP000247602"/>
    </source>
</evidence>
<dbReference type="InterPro" id="IPR038056">
    <property type="entry name" value="YjbR-like_sf"/>
</dbReference>
<dbReference type="GO" id="GO:0003677">
    <property type="term" value="F:DNA binding"/>
    <property type="evidence" value="ECO:0007669"/>
    <property type="project" value="UniProtKB-KW"/>
</dbReference>
<dbReference type="RefSeq" id="WP_110554022.1">
    <property type="nucleotide sequence ID" value="NZ_JACIBU010000001.1"/>
</dbReference>
<reference evidence="2 3" key="1">
    <citation type="submission" date="2018-06" db="EMBL/GenBank/DDBJ databases">
        <title>Draft genome sequence of Modestobacter versicolor CP153-2.</title>
        <authorList>
            <person name="Gundlapally S.R."/>
        </authorList>
    </citation>
    <scope>NUCLEOTIDE SEQUENCE [LARGE SCALE GENOMIC DNA]</scope>
    <source>
        <strain evidence="2 3">CP153-2</strain>
    </source>
</reference>
<dbReference type="Pfam" id="PF04237">
    <property type="entry name" value="YjbR"/>
    <property type="match status" value="1"/>
</dbReference>
<dbReference type="EMBL" id="QKNV01000314">
    <property type="protein sequence ID" value="PZA19542.1"/>
    <property type="molecule type" value="Genomic_DNA"/>
</dbReference>
<evidence type="ECO:0000313" key="1">
    <source>
        <dbReference type="EMBL" id="MBB3676456.1"/>
    </source>
</evidence>
<evidence type="ECO:0000313" key="2">
    <source>
        <dbReference type="EMBL" id="PZA19542.1"/>
    </source>
</evidence>
<dbReference type="SUPFAM" id="SSF142906">
    <property type="entry name" value="YjbR-like"/>
    <property type="match status" value="1"/>
</dbReference>
<reference evidence="1 4" key="2">
    <citation type="submission" date="2020-08" db="EMBL/GenBank/DDBJ databases">
        <title>Sequencing the genomes of 1000 actinobacteria strains.</title>
        <authorList>
            <person name="Klenk H.-P."/>
        </authorList>
    </citation>
    <scope>NUCLEOTIDE SEQUENCE [LARGE SCALE GENOMIC DNA]</scope>
    <source>
        <strain evidence="1 4">DSM 16678</strain>
    </source>
</reference>
<proteinExistence type="predicted"/>
<name>A0A323V474_9ACTN</name>
<dbReference type="InterPro" id="IPR058532">
    <property type="entry name" value="YjbR/MT2646/Rv2570-like"/>
</dbReference>
<dbReference type="EMBL" id="JACIBU010000001">
    <property type="protein sequence ID" value="MBB3676456.1"/>
    <property type="molecule type" value="Genomic_DNA"/>
</dbReference>
<organism evidence="2 3">
    <name type="scientific">Modestobacter versicolor</name>
    <dbReference type="NCBI Taxonomy" id="429133"/>
    <lineage>
        <taxon>Bacteria</taxon>
        <taxon>Bacillati</taxon>
        <taxon>Actinomycetota</taxon>
        <taxon>Actinomycetes</taxon>
        <taxon>Geodermatophilales</taxon>
        <taxon>Geodermatophilaceae</taxon>
        <taxon>Modestobacter</taxon>
    </lineage>
</organism>
<dbReference type="Proteomes" id="UP000580718">
    <property type="component" value="Unassembled WGS sequence"/>
</dbReference>
<keyword evidence="3" id="KW-1185">Reference proteome</keyword>